<protein>
    <submittedName>
        <fullName evidence="1">Isopentenyl-diphosphate delta-isomerase</fullName>
        <ecNumber evidence="1">5.3.3.2</ecNumber>
    </submittedName>
</protein>
<dbReference type="eggNOG" id="COG1304">
    <property type="taxonomic scope" value="Bacteria"/>
</dbReference>
<sequence length="371" mass="41794">MLVYPQVIPKKKKLLEKLSNTSSYTDSDATAASRKKDHIELAFETQVFKNQLDNRFYYEPLLAAHPKKETESFEFLGKQMNAPLWVSSMTGGTEWAKIINQNLAKVCGEYKLGMGLGSCRALLTDDDCLPDFDVRKFMGDQPLYANLGIAQLEKLIETKQTKKIDELLKKLQADGLIIHINPLQEWLQPEGDRFKKSPLETIKELLQTATYPIIVKEVGQGFGKQSLEELLNLPLAAIDFAASGGTNFALLELKRSDALSQSLFEPLAHIGHSAEEMVNFCNEIKMDYDNNLKNKVKYTNKTINCNQIIISGGVKTFLDGYYLTEKINFDAIYGQASGFLKHARGTYEELQAYTEGQLNGLKVAKQFLKVR</sequence>
<evidence type="ECO:0000313" key="2">
    <source>
        <dbReference type="Proteomes" id="UP000006054"/>
    </source>
</evidence>
<organism evidence="1 2">
    <name type="scientific">Bernardetia litoralis (strain ATCC 23117 / DSM 6794 / NBRC 15988 / NCIMB 1366 / Fx l1 / Sio-4)</name>
    <name type="common">Flexibacter litoralis</name>
    <dbReference type="NCBI Taxonomy" id="880071"/>
    <lineage>
        <taxon>Bacteria</taxon>
        <taxon>Pseudomonadati</taxon>
        <taxon>Bacteroidota</taxon>
        <taxon>Cytophagia</taxon>
        <taxon>Cytophagales</taxon>
        <taxon>Bernardetiaceae</taxon>
        <taxon>Bernardetia</taxon>
    </lineage>
</organism>
<dbReference type="HOGENOM" id="CLU_065515_1_0_10"/>
<dbReference type="GO" id="GO:0010181">
    <property type="term" value="F:FMN binding"/>
    <property type="evidence" value="ECO:0007669"/>
    <property type="project" value="InterPro"/>
</dbReference>
<dbReference type="GO" id="GO:0004452">
    <property type="term" value="F:isopentenyl-diphosphate delta-isomerase activity"/>
    <property type="evidence" value="ECO:0007669"/>
    <property type="project" value="UniProtKB-EC"/>
</dbReference>
<dbReference type="EMBL" id="CP003345">
    <property type="protein sequence ID" value="AFM06196.1"/>
    <property type="molecule type" value="Genomic_DNA"/>
</dbReference>
<dbReference type="PANTHER" id="PTHR43665:SF1">
    <property type="entry name" value="ISOPENTENYL-DIPHOSPHATE DELTA-ISOMERASE"/>
    <property type="match status" value="1"/>
</dbReference>
<evidence type="ECO:0000313" key="1">
    <source>
        <dbReference type="EMBL" id="AFM06196.1"/>
    </source>
</evidence>
<keyword evidence="1" id="KW-0413">Isomerase</keyword>
<dbReference type="KEGG" id="fli:Fleli_3892"/>
<dbReference type="InterPro" id="IPR013785">
    <property type="entry name" value="Aldolase_TIM"/>
</dbReference>
<dbReference type="Proteomes" id="UP000006054">
    <property type="component" value="Chromosome"/>
</dbReference>
<gene>
    <name evidence="1" type="ordered locus">Fleli_3892</name>
</gene>
<reference evidence="2" key="1">
    <citation type="submission" date="2012-06" db="EMBL/GenBank/DDBJ databases">
        <title>The complete genome of Flexibacter litoralis DSM 6794.</title>
        <authorList>
            <person name="Lucas S."/>
            <person name="Copeland A."/>
            <person name="Lapidus A."/>
            <person name="Glavina del Rio T."/>
            <person name="Dalin E."/>
            <person name="Tice H."/>
            <person name="Bruce D."/>
            <person name="Goodwin L."/>
            <person name="Pitluck S."/>
            <person name="Peters L."/>
            <person name="Ovchinnikova G."/>
            <person name="Lu M."/>
            <person name="Kyrpides N."/>
            <person name="Mavromatis K."/>
            <person name="Ivanova N."/>
            <person name="Brettin T."/>
            <person name="Detter J.C."/>
            <person name="Han C."/>
            <person name="Larimer F."/>
            <person name="Land M."/>
            <person name="Hauser L."/>
            <person name="Markowitz V."/>
            <person name="Cheng J.-F."/>
            <person name="Hugenholtz P."/>
            <person name="Woyke T."/>
            <person name="Wu D."/>
            <person name="Spring S."/>
            <person name="Lang E."/>
            <person name="Kopitz M."/>
            <person name="Brambilla E."/>
            <person name="Klenk H.-P."/>
            <person name="Eisen J.A."/>
        </authorList>
    </citation>
    <scope>NUCLEOTIDE SEQUENCE [LARGE SCALE GENOMIC DNA]</scope>
    <source>
        <strain evidence="2">ATCC 23117 / DSM 6794 / NBRC 15988 / NCIMB 1366 / Sio-4</strain>
    </source>
</reference>
<keyword evidence="2" id="KW-1185">Reference proteome</keyword>
<name>I4AQG1_BERLS</name>
<dbReference type="PANTHER" id="PTHR43665">
    <property type="entry name" value="ISOPENTENYL-DIPHOSPHATE DELTA-ISOMERASE"/>
    <property type="match status" value="1"/>
</dbReference>
<dbReference type="GO" id="GO:0008299">
    <property type="term" value="P:isoprenoid biosynthetic process"/>
    <property type="evidence" value="ECO:0007669"/>
    <property type="project" value="InterPro"/>
</dbReference>
<dbReference type="STRING" id="880071.Fleli_3892"/>
<dbReference type="EC" id="5.3.3.2" evidence="1"/>
<accession>I4AQG1</accession>
<proteinExistence type="predicted"/>
<dbReference type="InterPro" id="IPR011179">
    <property type="entry name" value="IPdP_isomerase"/>
</dbReference>
<dbReference type="AlphaFoldDB" id="I4AQG1"/>
<dbReference type="SUPFAM" id="SSF51395">
    <property type="entry name" value="FMN-linked oxidoreductases"/>
    <property type="match status" value="1"/>
</dbReference>
<dbReference type="Gene3D" id="3.20.20.70">
    <property type="entry name" value="Aldolase class I"/>
    <property type="match status" value="1"/>
</dbReference>
<dbReference type="PATRIC" id="fig|880071.3.peg.3893"/>